<keyword evidence="2" id="KW-0285">Flavoprotein</keyword>
<dbReference type="Gene3D" id="3.30.465.10">
    <property type="match status" value="1"/>
</dbReference>
<protein>
    <submittedName>
        <fullName evidence="6">FAD-binding, type 2</fullName>
    </submittedName>
</protein>
<dbReference type="GO" id="GO:0071949">
    <property type="term" value="F:FAD binding"/>
    <property type="evidence" value="ECO:0007669"/>
    <property type="project" value="InterPro"/>
</dbReference>
<gene>
    <name evidence="6" type="ORF">PGRI_058030</name>
</gene>
<dbReference type="Gene3D" id="3.40.50.2020">
    <property type="match status" value="1"/>
</dbReference>
<keyword evidence="3" id="KW-0274">FAD</keyword>
<evidence type="ECO:0000259" key="5">
    <source>
        <dbReference type="PROSITE" id="PS51387"/>
    </source>
</evidence>
<organism evidence="6 7">
    <name type="scientific">Penicillium patulum</name>
    <name type="common">Penicillium griseofulvum</name>
    <dbReference type="NCBI Taxonomy" id="5078"/>
    <lineage>
        <taxon>Eukaryota</taxon>
        <taxon>Fungi</taxon>
        <taxon>Dikarya</taxon>
        <taxon>Ascomycota</taxon>
        <taxon>Pezizomycotina</taxon>
        <taxon>Eurotiomycetes</taxon>
        <taxon>Eurotiomycetidae</taxon>
        <taxon>Eurotiales</taxon>
        <taxon>Aspergillaceae</taxon>
        <taxon>Penicillium</taxon>
    </lineage>
</organism>
<dbReference type="RefSeq" id="XP_040648371.1">
    <property type="nucleotide sequence ID" value="XM_040793516.1"/>
</dbReference>
<dbReference type="InterPro" id="IPR050416">
    <property type="entry name" value="FAD-linked_Oxidoreductase"/>
</dbReference>
<accession>A0A135LLJ7</accession>
<dbReference type="OrthoDB" id="363185at2759"/>
<dbReference type="CDD" id="cd06223">
    <property type="entry name" value="PRTases_typeI"/>
    <property type="match status" value="1"/>
</dbReference>
<dbReference type="PANTHER" id="PTHR42973:SF25">
    <property type="entry name" value="PHOSPHOMEVALONATE KINASE"/>
    <property type="match status" value="1"/>
</dbReference>
<evidence type="ECO:0000256" key="4">
    <source>
        <dbReference type="ARBA" id="ARBA00023002"/>
    </source>
</evidence>
<evidence type="ECO:0000256" key="2">
    <source>
        <dbReference type="ARBA" id="ARBA00022630"/>
    </source>
</evidence>
<dbReference type="InterPro" id="IPR027417">
    <property type="entry name" value="P-loop_NTPase"/>
</dbReference>
<keyword evidence="7" id="KW-1185">Reference proteome</keyword>
<dbReference type="InterPro" id="IPR016166">
    <property type="entry name" value="FAD-bd_PCMH"/>
</dbReference>
<dbReference type="GO" id="GO:0004631">
    <property type="term" value="F:phosphomevalonate kinase activity"/>
    <property type="evidence" value="ECO:0007669"/>
    <property type="project" value="InterPro"/>
</dbReference>
<evidence type="ECO:0000313" key="7">
    <source>
        <dbReference type="Proteomes" id="UP000070168"/>
    </source>
</evidence>
<comment type="similarity">
    <text evidence="1">Belongs to the oxygen-dependent FAD-linked oxidoreductase family.</text>
</comment>
<dbReference type="GO" id="GO:0016491">
    <property type="term" value="F:oxidoreductase activity"/>
    <property type="evidence" value="ECO:0007669"/>
    <property type="project" value="UniProtKB-KW"/>
</dbReference>
<dbReference type="STRING" id="5078.A0A135LLJ7"/>
<dbReference type="SUPFAM" id="SSF56176">
    <property type="entry name" value="FAD-binding/transporter-associated domain-like"/>
    <property type="match status" value="1"/>
</dbReference>
<dbReference type="Pfam" id="PF00156">
    <property type="entry name" value="Pribosyltran"/>
    <property type="match status" value="1"/>
</dbReference>
<dbReference type="GO" id="GO:0006695">
    <property type="term" value="P:cholesterol biosynthetic process"/>
    <property type="evidence" value="ECO:0007669"/>
    <property type="project" value="InterPro"/>
</dbReference>
<dbReference type="Pfam" id="PF04275">
    <property type="entry name" value="P-mevalo_kinase"/>
    <property type="match status" value="1"/>
</dbReference>
<dbReference type="EMBL" id="LHQR01000048">
    <property type="protein sequence ID" value="KXG49835.1"/>
    <property type="molecule type" value="Genomic_DNA"/>
</dbReference>
<dbReference type="AlphaFoldDB" id="A0A135LLJ7"/>
<dbReference type="Pfam" id="PF08031">
    <property type="entry name" value="BBE"/>
    <property type="match status" value="1"/>
</dbReference>
<dbReference type="InterPro" id="IPR036318">
    <property type="entry name" value="FAD-bd_PCMH-like_sf"/>
</dbReference>
<dbReference type="OMA" id="GKDYCAE"/>
<keyword evidence="4" id="KW-0560">Oxidoreductase</keyword>
<dbReference type="InterPro" id="IPR029063">
    <property type="entry name" value="SAM-dependent_MTases_sf"/>
</dbReference>
<evidence type="ECO:0000256" key="3">
    <source>
        <dbReference type="ARBA" id="ARBA00022827"/>
    </source>
</evidence>
<dbReference type="GO" id="GO:0005737">
    <property type="term" value="C:cytoplasm"/>
    <property type="evidence" value="ECO:0007669"/>
    <property type="project" value="InterPro"/>
</dbReference>
<dbReference type="Gene3D" id="3.40.50.150">
    <property type="entry name" value="Vaccinia Virus protein VP39"/>
    <property type="match status" value="1"/>
</dbReference>
<name>A0A135LLJ7_PENPA</name>
<dbReference type="PROSITE" id="PS51387">
    <property type="entry name" value="FAD_PCMH"/>
    <property type="match status" value="1"/>
</dbReference>
<dbReference type="InterPro" id="IPR029057">
    <property type="entry name" value="PRTase-like"/>
</dbReference>
<sequence length="1075" mass="118427">MATLDMLKSALRRQATMQESSPKQSLSDSQYSDGLDILLQGTGWMTYQGFIIPQLSELLRSLSNSHMRISVLEIGPGSKSVFGYLPAHTRRRIRKYCAFERNELLATRLEDWFRSTPETEAPLPCLESPPNIHRMAFDLDSKIKSDTGTRTRESEEKFDVILFCHSMYGMKPKVAFIKRALELVERSAGIVVVFHRDKTLHLDGVRNEDEVLDSFAPFIAGFVMQDVEVDKALRVEWCEICRVLGRREDAHPDHLTFESPNIMVAFTQHATSLPELMAQVPLLEGDKTAKNWEARLHHPALVVRPAEITHVQHGHCQLSNVVSIDMSAFDKVHILKAGDCGRESGHDDVPLVIAEAGCKTGDIIRKTMDAGMTVPLGARPSVGAGLWLQGGIGHLARMYGLGCDAIVGAVIVSVHSSQTYYIGHVPIQHRPTDAVRPENEKELLWAIKGASTNFGIVLSVTFKAYAAPTFWTRNWFIPLSDGLEIRHMLSDFDSLTTGKLPQNCSADGYLYWNTGKLHLGVTILEACTTGSRTLGPENTDRALDSVDLFEAELYMTEMRSAHAKIKTSSFKRCLFLKCVGGLNVAGILEAAMKTRPSPLLYLHLVQGGGAVSDVAADETAFGCRDWDFDCVWVYNVARDLLPVSSGVYGADLGPDFRDATLAVKAFGSNLARLSHLKHRVDPHNVLAYACPLPKETRRPKLIILVTGASGAGKDYCAGIWVSALLNCTHKFLTVRIASISSATKREYAAATGADLNRLLQDRAYKEEHRPALTAFFLDQVHYRPRLPEDHFLNVVDSAGDADVLLITGMRDEAPVPAYSHLVPDSRVLDVRVEASKETRRARRRCHSGDGDMPTVKPLDYRPSLVFNNDASGNEEAKRFADDYLLPFFDESLLRLANMVRPAPDFPRLGVEFRHVLNISQQPGGLDLCASLLQTHFSGDWTKIGAIACCETGSFIFASALALRVGVPLALIREAGKLPPPTVSVLKHTSHISNSNEKKIEIERGLIPKGTSVVVVDDVLATGKTLCAVLQLLGEVEIADASVMVVGEFPAHHGRELLRQHGFGVNIQSLLVFDGA</sequence>
<evidence type="ECO:0000313" key="6">
    <source>
        <dbReference type="EMBL" id="KXG49835.1"/>
    </source>
</evidence>
<dbReference type="SUPFAM" id="SSF53271">
    <property type="entry name" value="PRTase-like"/>
    <property type="match status" value="1"/>
</dbReference>
<dbReference type="GO" id="GO:0019287">
    <property type="term" value="P:isopentenyl diphosphate biosynthetic process, mevalonate pathway"/>
    <property type="evidence" value="ECO:0007669"/>
    <property type="project" value="UniProtKB-UniPathway"/>
</dbReference>
<feature type="domain" description="FAD-binding PCMH-type" evidence="5">
    <location>
        <begin position="257"/>
        <end position="467"/>
    </location>
</feature>
<dbReference type="InterPro" id="IPR016169">
    <property type="entry name" value="FAD-bd_PCMH_sub2"/>
</dbReference>
<dbReference type="InterPro" id="IPR012951">
    <property type="entry name" value="BBE"/>
</dbReference>
<evidence type="ECO:0000256" key="1">
    <source>
        <dbReference type="ARBA" id="ARBA00005466"/>
    </source>
</evidence>
<comment type="caution">
    <text evidence="6">The sequence shown here is derived from an EMBL/GenBank/DDBJ whole genome shotgun (WGS) entry which is preliminary data.</text>
</comment>
<dbReference type="InterPro" id="IPR000836">
    <property type="entry name" value="PRTase_dom"/>
</dbReference>
<dbReference type="Gene3D" id="3.40.462.20">
    <property type="match status" value="1"/>
</dbReference>
<dbReference type="GeneID" id="63708816"/>
<dbReference type="UniPathway" id="UPA00057">
    <property type="reaction ID" value="UER00099"/>
</dbReference>
<proteinExistence type="inferred from homology"/>
<dbReference type="InterPro" id="IPR005919">
    <property type="entry name" value="Pmev_kin_anim"/>
</dbReference>
<reference evidence="6 7" key="1">
    <citation type="journal article" date="2016" name="BMC Genomics">
        <title>Genome sequencing and secondary metabolism of the postharvest pathogen Penicillium griseofulvum.</title>
        <authorList>
            <person name="Banani H."/>
            <person name="Marcet-Houben M."/>
            <person name="Ballester A.R."/>
            <person name="Abbruscato P."/>
            <person name="Gonzalez-Candelas L."/>
            <person name="Gabaldon T."/>
            <person name="Spadaro D."/>
        </authorList>
    </citation>
    <scope>NUCLEOTIDE SEQUENCE [LARGE SCALE GENOMIC DNA]</scope>
    <source>
        <strain evidence="6 7">PG3</strain>
    </source>
</reference>
<dbReference type="PANTHER" id="PTHR42973">
    <property type="entry name" value="BINDING OXIDOREDUCTASE, PUTATIVE (AFU_ORTHOLOGUE AFUA_1G17690)-RELATED"/>
    <property type="match status" value="1"/>
</dbReference>
<dbReference type="Gene3D" id="3.40.50.300">
    <property type="entry name" value="P-loop containing nucleotide triphosphate hydrolases"/>
    <property type="match status" value="1"/>
</dbReference>
<dbReference type="Proteomes" id="UP000070168">
    <property type="component" value="Unassembled WGS sequence"/>
</dbReference>